<keyword evidence="2" id="KW-1185">Reference proteome</keyword>
<dbReference type="EMBL" id="PKPP01002958">
    <property type="protein sequence ID" value="PWA72136.1"/>
    <property type="molecule type" value="Genomic_DNA"/>
</dbReference>
<dbReference type="GO" id="GO:0003676">
    <property type="term" value="F:nucleic acid binding"/>
    <property type="evidence" value="ECO:0007669"/>
    <property type="project" value="InterPro"/>
</dbReference>
<dbReference type="OrthoDB" id="1654885at2759"/>
<gene>
    <name evidence="1" type="ORF">CTI12_AA255650</name>
</gene>
<accession>A0A2U1NFA4</accession>
<name>A0A2U1NFA4_ARTAN</name>
<dbReference type="Gene3D" id="3.30.420.10">
    <property type="entry name" value="Ribonuclease H-like superfamily/Ribonuclease H"/>
    <property type="match status" value="1"/>
</dbReference>
<dbReference type="AlphaFoldDB" id="A0A2U1NFA4"/>
<evidence type="ECO:0000313" key="2">
    <source>
        <dbReference type="Proteomes" id="UP000245207"/>
    </source>
</evidence>
<dbReference type="Proteomes" id="UP000245207">
    <property type="component" value="Unassembled WGS sequence"/>
</dbReference>
<organism evidence="1 2">
    <name type="scientific">Artemisia annua</name>
    <name type="common">Sweet wormwood</name>
    <dbReference type="NCBI Taxonomy" id="35608"/>
    <lineage>
        <taxon>Eukaryota</taxon>
        <taxon>Viridiplantae</taxon>
        <taxon>Streptophyta</taxon>
        <taxon>Embryophyta</taxon>
        <taxon>Tracheophyta</taxon>
        <taxon>Spermatophyta</taxon>
        <taxon>Magnoliopsida</taxon>
        <taxon>eudicotyledons</taxon>
        <taxon>Gunneridae</taxon>
        <taxon>Pentapetalae</taxon>
        <taxon>asterids</taxon>
        <taxon>campanulids</taxon>
        <taxon>Asterales</taxon>
        <taxon>Asteraceae</taxon>
        <taxon>Asteroideae</taxon>
        <taxon>Anthemideae</taxon>
        <taxon>Artemisiinae</taxon>
        <taxon>Artemisia</taxon>
    </lineage>
</organism>
<proteinExistence type="predicted"/>
<protein>
    <submittedName>
        <fullName evidence="1">Argonaute/Dicer protein, PAZ</fullName>
    </submittedName>
</protein>
<sequence>MCLITHGSPRRSDVPSIAVVVSSRHWPLISCYRAYARAQSARVEMIDGLLEKDHRFEVLSPLSISSSTSYPDNAGYGYQGDLHPAYGAPTVQPSYSQPTPS</sequence>
<evidence type="ECO:0000313" key="1">
    <source>
        <dbReference type="EMBL" id="PWA72136.1"/>
    </source>
</evidence>
<reference evidence="1 2" key="1">
    <citation type="journal article" date="2018" name="Mol. Plant">
        <title>The genome of Artemisia annua provides insight into the evolution of Asteraceae family and artemisinin biosynthesis.</title>
        <authorList>
            <person name="Shen Q."/>
            <person name="Zhang L."/>
            <person name="Liao Z."/>
            <person name="Wang S."/>
            <person name="Yan T."/>
            <person name="Shi P."/>
            <person name="Liu M."/>
            <person name="Fu X."/>
            <person name="Pan Q."/>
            <person name="Wang Y."/>
            <person name="Lv Z."/>
            <person name="Lu X."/>
            <person name="Zhang F."/>
            <person name="Jiang W."/>
            <person name="Ma Y."/>
            <person name="Chen M."/>
            <person name="Hao X."/>
            <person name="Li L."/>
            <person name="Tang Y."/>
            <person name="Lv G."/>
            <person name="Zhou Y."/>
            <person name="Sun X."/>
            <person name="Brodelius P.E."/>
            <person name="Rose J.K.C."/>
            <person name="Tang K."/>
        </authorList>
    </citation>
    <scope>NUCLEOTIDE SEQUENCE [LARGE SCALE GENOMIC DNA]</scope>
    <source>
        <strain evidence="2">cv. Huhao1</strain>
        <tissue evidence="1">Leaf</tissue>
    </source>
</reference>
<dbReference type="InterPro" id="IPR036397">
    <property type="entry name" value="RNaseH_sf"/>
</dbReference>
<dbReference type="STRING" id="35608.A0A2U1NFA4"/>
<comment type="caution">
    <text evidence="1">The sequence shown here is derived from an EMBL/GenBank/DDBJ whole genome shotgun (WGS) entry which is preliminary data.</text>
</comment>